<comment type="caution">
    <text evidence="2">The sequence shown here is derived from an EMBL/GenBank/DDBJ whole genome shotgun (WGS) entry which is preliminary data.</text>
</comment>
<organism evidence="2 3">
    <name type="scientific">Paramecium octaurelia</name>
    <dbReference type="NCBI Taxonomy" id="43137"/>
    <lineage>
        <taxon>Eukaryota</taxon>
        <taxon>Sar</taxon>
        <taxon>Alveolata</taxon>
        <taxon>Ciliophora</taxon>
        <taxon>Intramacronucleata</taxon>
        <taxon>Oligohymenophorea</taxon>
        <taxon>Peniculida</taxon>
        <taxon>Parameciidae</taxon>
        <taxon>Paramecium</taxon>
    </lineage>
</organism>
<gene>
    <name evidence="2" type="ORF">POCTA_138.1.T0040539</name>
</gene>
<dbReference type="Proteomes" id="UP000683925">
    <property type="component" value="Unassembled WGS sequence"/>
</dbReference>
<evidence type="ECO:0000313" key="3">
    <source>
        <dbReference type="Proteomes" id="UP000683925"/>
    </source>
</evidence>
<proteinExistence type="predicted"/>
<feature type="signal peptide" evidence="1">
    <location>
        <begin position="1"/>
        <end position="21"/>
    </location>
</feature>
<feature type="chain" id="PRO_5035785211" evidence="1">
    <location>
        <begin position="22"/>
        <end position="175"/>
    </location>
</feature>
<keyword evidence="1" id="KW-0732">Signal</keyword>
<protein>
    <submittedName>
        <fullName evidence="2">Uncharacterized protein</fullName>
    </submittedName>
</protein>
<evidence type="ECO:0000313" key="2">
    <source>
        <dbReference type="EMBL" id="CAD8133603.1"/>
    </source>
</evidence>
<dbReference type="EMBL" id="CAJJDP010000003">
    <property type="protein sequence ID" value="CAD8133603.1"/>
    <property type="molecule type" value="Genomic_DNA"/>
</dbReference>
<name>A0A8S1S200_PAROT</name>
<evidence type="ECO:0000256" key="1">
    <source>
        <dbReference type="SAM" id="SignalP"/>
    </source>
</evidence>
<sequence length="175" mass="20039">MAKHINQIFVLILLINISIVANQLCLRQQAKIKSIVRAHYKNAFSQYKGALISSKILIGFVGGNNGSCLRDNIYTFNLYTESPIGYSIDLALIQKYEINTLKIWFWDGDNRYYNVKITILLDGEETQIYNNLARNILTITFPSQIVSELRILNIAGNTYNTQLHVIKVEAFYKLS</sequence>
<dbReference type="OrthoDB" id="304651at2759"/>
<accession>A0A8S1S200</accession>
<reference evidence="2" key="1">
    <citation type="submission" date="2021-01" db="EMBL/GenBank/DDBJ databases">
        <authorList>
            <consortium name="Genoscope - CEA"/>
            <person name="William W."/>
        </authorList>
    </citation>
    <scope>NUCLEOTIDE SEQUENCE</scope>
</reference>
<keyword evidence="3" id="KW-1185">Reference proteome</keyword>
<dbReference type="AlphaFoldDB" id="A0A8S1S200"/>